<dbReference type="AlphaFoldDB" id="A0A9N8VX71"/>
<comment type="caution">
    <text evidence="1">The sequence shown here is derived from an EMBL/GenBank/DDBJ whole genome shotgun (WGS) entry which is preliminary data.</text>
</comment>
<name>A0A9N8VX71_9GLOM</name>
<sequence>MMRSAPHGKPKCLGSRKSMVARLKLKGIDGRAPPGWCMAVLSWWSDLSEGLLAFSRWKFEAITGLGNLVKLHRAGDRALQLLFFNEESLHQEVILRATIENKIKENINKRKIEDVARNATSATAKACFAPSGYEIPKRPRIYYKNLDHNVDDGNDEENIDLLEQSTSETSPMQSTNETLPIEDYLKKFEGAYLELDPNHMWLLKVVVK</sequence>
<dbReference type="EMBL" id="CAJVPI010000040">
    <property type="protein sequence ID" value="CAG8464129.1"/>
    <property type="molecule type" value="Genomic_DNA"/>
</dbReference>
<keyword evidence="2" id="KW-1185">Reference proteome</keyword>
<organism evidence="1 2">
    <name type="scientific">Paraglomus brasilianum</name>
    <dbReference type="NCBI Taxonomy" id="144538"/>
    <lineage>
        <taxon>Eukaryota</taxon>
        <taxon>Fungi</taxon>
        <taxon>Fungi incertae sedis</taxon>
        <taxon>Mucoromycota</taxon>
        <taxon>Glomeromycotina</taxon>
        <taxon>Glomeromycetes</taxon>
        <taxon>Paraglomerales</taxon>
        <taxon>Paraglomeraceae</taxon>
        <taxon>Paraglomus</taxon>
    </lineage>
</organism>
<evidence type="ECO:0000313" key="2">
    <source>
        <dbReference type="Proteomes" id="UP000789739"/>
    </source>
</evidence>
<proteinExistence type="predicted"/>
<accession>A0A9N8VX71</accession>
<gene>
    <name evidence="1" type="ORF">PBRASI_LOCUS743</name>
</gene>
<dbReference type="OrthoDB" id="2444629at2759"/>
<reference evidence="1" key="1">
    <citation type="submission" date="2021-06" db="EMBL/GenBank/DDBJ databases">
        <authorList>
            <person name="Kallberg Y."/>
            <person name="Tangrot J."/>
            <person name="Rosling A."/>
        </authorList>
    </citation>
    <scope>NUCLEOTIDE SEQUENCE</scope>
    <source>
        <strain evidence="1">BR232B</strain>
    </source>
</reference>
<evidence type="ECO:0000313" key="1">
    <source>
        <dbReference type="EMBL" id="CAG8464129.1"/>
    </source>
</evidence>
<dbReference type="Proteomes" id="UP000789739">
    <property type="component" value="Unassembled WGS sequence"/>
</dbReference>
<protein>
    <submittedName>
        <fullName evidence="1">2908_t:CDS:1</fullName>
    </submittedName>
</protein>